<keyword evidence="4" id="KW-0443">Lipid metabolism</keyword>
<dbReference type="Gramene" id="TVU37371">
    <property type="protein sequence ID" value="TVU37371"/>
    <property type="gene ID" value="EJB05_10681"/>
</dbReference>
<evidence type="ECO:0000313" key="6">
    <source>
        <dbReference type="EMBL" id="TVU37371.1"/>
    </source>
</evidence>
<dbReference type="PANTHER" id="PTHR43180:SF28">
    <property type="entry name" value="NAD(P)-BINDING ROSSMANN-FOLD SUPERFAMILY PROTEIN"/>
    <property type="match status" value="1"/>
</dbReference>
<keyword evidence="2" id="KW-0560">Oxidoreductase</keyword>
<gene>
    <name evidence="6" type="ORF">EJB05_10681</name>
</gene>
<comment type="caution">
    <text evidence="6">The sequence shown here is derived from an EMBL/GenBank/DDBJ whole genome shotgun (WGS) entry which is preliminary data.</text>
</comment>
<dbReference type="PRINTS" id="PR00081">
    <property type="entry name" value="GDHRDH"/>
</dbReference>
<evidence type="ECO:0000256" key="4">
    <source>
        <dbReference type="ARBA" id="ARBA00023098"/>
    </source>
</evidence>
<comment type="similarity">
    <text evidence="1">Belongs to the short-chain dehydrogenases/reductases (SDR) family.</text>
</comment>
<feature type="non-terminal residue" evidence="6">
    <location>
        <position position="1"/>
    </location>
</feature>
<keyword evidence="7" id="KW-1185">Reference proteome</keyword>
<proteinExistence type="inferred from homology"/>
<dbReference type="SUPFAM" id="SSF51735">
    <property type="entry name" value="NAD(P)-binding Rossmann-fold domains"/>
    <property type="match status" value="1"/>
</dbReference>
<dbReference type="Gene3D" id="3.40.50.720">
    <property type="entry name" value="NAD(P)-binding Rossmann-like Domain"/>
    <property type="match status" value="1"/>
</dbReference>
<protein>
    <submittedName>
        <fullName evidence="6">Uncharacterized protein</fullName>
    </submittedName>
</protein>
<name>A0A5J9VP55_9POAL</name>
<dbReference type="Pfam" id="PF00106">
    <property type="entry name" value="adh_short"/>
    <property type="match status" value="1"/>
</dbReference>
<dbReference type="EMBL" id="RWGY01000007">
    <property type="protein sequence ID" value="TVU37371.1"/>
    <property type="molecule type" value="Genomic_DNA"/>
</dbReference>
<dbReference type="InterPro" id="IPR002347">
    <property type="entry name" value="SDR_fam"/>
</dbReference>
<keyword evidence="3" id="KW-0520">NAD</keyword>
<sequence>MIHAAAGHGMGVVVRRLDLLRCAVLEVLDTCVQYVSSRLGRTALQTRTCSPARRRGTAWWRAPGAPSASAPVNRTKTTLLRIAGLRTCMVTARRSESEKSVAVRRPLPWSASHGSSGLRGSDSDAQRSGSDAGEVVFNNAGVSGVLTPVPISALDPDFDRVMAVNARAVVASVKHAARVMVPRRGGSIICTVSTAGVLGGVAIAPYTVLKMAVVGVVRAVAGELGHYNGRRRRKKTEDVRDEAEDCGKRSKVKRLLQKEIIASREDEAMNFVFKKEEEDDELFSIINPAILYDYSILK</sequence>
<evidence type="ECO:0000313" key="7">
    <source>
        <dbReference type="Proteomes" id="UP000324897"/>
    </source>
</evidence>
<evidence type="ECO:0000256" key="1">
    <source>
        <dbReference type="ARBA" id="ARBA00006484"/>
    </source>
</evidence>
<dbReference type="InterPro" id="IPR036291">
    <property type="entry name" value="NAD(P)-bd_dom_sf"/>
</dbReference>
<evidence type="ECO:0000256" key="3">
    <source>
        <dbReference type="ARBA" id="ARBA00023027"/>
    </source>
</evidence>
<dbReference type="AlphaFoldDB" id="A0A5J9VP55"/>
<accession>A0A5J9VP55</accession>
<feature type="region of interest" description="Disordered" evidence="5">
    <location>
        <begin position="99"/>
        <end position="131"/>
    </location>
</feature>
<dbReference type="PANTHER" id="PTHR43180">
    <property type="entry name" value="3-OXOACYL-(ACYL-CARRIER-PROTEIN) REDUCTASE (AFU_ORTHOLOGUE AFUA_6G11210)"/>
    <property type="match status" value="1"/>
</dbReference>
<evidence type="ECO:0000256" key="5">
    <source>
        <dbReference type="SAM" id="MobiDB-lite"/>
    </source>
</evidence>
<dbReference type="GO" id="GO:0006629">
    <property type="term" value="P:lipid metabolic process"/>
    <property type="evidence" value="ECO:0007669"/>
    <property type="project" value="UniProtKB-KW"/>
</dbReference>
<dbReference type="Proteomes" id="UP000324897">
    <property type="component" value="Chromosome 4"/>
</dbReference>
<organism evidence="6 7">
    <name type="scientific">Eragrostis curvula</name>
    <name type="common">weeping love grass</name>
    <dbReference type="NCBI Taxonomy" id="38414"/>
    <lineage>
        <taxon>Eukaryota</taxon>
        <taxon>Viridiplantae</taxon>
        <taxon>Streptophyta</taxon>
        <taxon>Embryophyta</taxon>
        <taxon>Tracheophyta</taxon>
        <taxon>Spermatophyta</taxon>
        <taxon>Magnoliopsida</taxon>
        <taxon>Liliopsida</taxon>
        <taxon>Poales</taxon>
        <taxon>Poaceae</taxon>
        <taxon>PACMAD clade</taxon>
        <taxon>Chloridoideae</taxon>
        <taxon>Eragrostideae</taxon>
        <taxon>Eragrostidinae</taxon>
        <taxon>Eragrostis</taxon>
    </lineage>
</organism>
<evidence type="ECO:0000256" key="2">
    <source>
        <dbReference type="ARBA" id="ARBA00023002"/>
    </source>
</evidence>
<reference evidence="6 7" key="1">
    <citation type="journal article" date="2019" name="Sci. Rep.">
        <title>A high-quality genome of Eragrostis curvula grass provides insights into Poaceae evolution and supports new strategies to enhance forage quality.</title>
        <authorList>
            <person name="Carballo J."/>
            <person name="Santos B.A.C.M."/>
            <person name="Zappacosta D."/>
            <person name="Garbus I."/>
            <person name="Selva J.P."/>
            <person name="Gallo C.A."/>
            <person name="Diaz A."/>
            <person name="Albertini E."/>
            <person name="Caccamo M."/>
            <person name="Echenique V."/>
        </authorList>
    </citation>
    <scope>NUCLEOTIDE SEQUENCE [LARGE SCALE GENOMIC DNA]</scope>
    <source>
        <strain evidence="7">cv. Victoria</strain>
        <tissue evidence="6">Leaf</tissue>
    </source>
</reference>
<dbReference type="GO" id="GO:0016491">
    <property type="term" value="F:oxidoreductase activity"/>
    <property type="evidence" value="ECO:0007669"/>
    <property type="project" value="UniProtKB-KW"/>
</dbReference>
<dbReference type="OrthoDB" id="294295at2759"/>